<evidence type="ECO:0000256" key="2">
    <source>
        <dbReference type="ARBA" id="ARBA00022475"/>
    </source>
</evidence>
<dbReference type="eggNOG" id="COG1291">
    <property type="taxonomic scope" value="Bacteria"/>
</dbReference>
<proteinExistence type="inferred from homology"/>
<dbReference type="RefSeq" id="WP_012856948.1">
    <property type="nucleotide sequence ID" value="NC_013512.1"/>
</dbReference>
<name>D1B271_SULD5</name>
<gene>
    <name evidence="9" type="ordered locus">Sdel_1168</name>
</gene>
<dbReference type="AlphaFoldDB" id="D1B271"/>
<feature type="domain" description="MotA/TolQ/ExbB proton channel" evidence="8">
    <location>
        <begin position="100"/>
        <end position="217"/>
    </location>
</feature>
<dbReference type="NCBIfam" id="NF006284">
    <property type="entry name" value="PRK08456.1"/>
    <property type="match status" value="1"/>
</dbReference>
<keyword evidence="6" id="KW-0653">Protein transport</keyword>
<dbReference type="GO" id="GO:0006935">
    <property type="term" value="P:chemotaxis"/>
    <property type="evidence" value="ECO:0007669"/>
    <property type="project" value="InterPro"/>
</dbReference>
<evidence type="ECO:0000313" key="9">
    <source>
        <dbReference type="EMBL" id="ACZ12191.1"/>
    </source>
</evidence>
<dbReference type="KEGG" id="sdl:Sdel_1168"/>
<dbReference type="GO" id="GO:0015031">
    <property type="term" value="P:protein transport"/>
    <property type="evidence" value="ECO:0007669"/>
    <property type="project" value="UniProtKB-KW"/>
</dbReference>
<dbReference type="PANTHER" id="PTHR30433:SF3">
    <property type="entry name" value="MOTILITY PROTEIN A"/>
    <property type="match status" value="1"/>
</dbReference>
<keyword evidence="5 7" id="KW-0472">Membrane</keyword>
<evidence type="ECO:0000256" key="4">
    <source>
        <dbReference type="ARBA" id="ARBA00022989"/>
    </source>
</evidence>
<dbReference type="STRING" id="525898.Sdel_1168"/>
<feature type="transmembrane region" description="Helical" evidence="7">
    <location>
        <begin position="179"/>
        <end position="200"/>
    </location>
</feature>
<dbReference type="Pfam" id="PF01618">
    <property type="entry name" value="MotA_ExbB"/>
    <property type="match status" value="1"/>
</dbReference>
<keyword evidence="4 7" id="KW-1133">Transmembrane helix</keyword>
<dbReference type="InterPro" id="IPR002898">
    <property type="entry name" value="MotA_ExbB_proton_chnl"/>
</dbReference>
<protein>
    <submittedName>
        <fullName evidence="9">MotA/TolQ/ExbB proton channel</fullName>
    </submittedName>
</protein>
<evidence type="ECO:0000256" key="7">
    <source>
        <dbReference type="SAM" id="Phobius"/>
    </source>
</evidence>
<evidence type="ECO:0000256" key="3">
    <source>
        <dbReference type="ARBA" id="ARBA00022692"/>
    </source>
</evidence>
<comment type="subcellular location">
    <subcellularLocation>
        <location evidence="1">Cell inner membrane</location>
        <topology evidence="1">Multi-pass membrane protein</topology>
    </subcellularLocation>
    <subcellularLocation>
        <location evidence="6">Membrane</location>
        <topology evidence="6">Multi-pass membrane protein</topology>
    </subcellularLocation>
</comment>
<keyword evidence="10" id="KW-1185">Reference proteome</keyword>
<keyword evidence="2" id="KW-1003">Cell membrane</keyword>
<dbReference type="EMBL" id="CP001816">
    <property type="protein sequence ID" value="ACZ12191.1"/>
    <property type="molecule type" value="Genomic_DNA"/>
</dbReference>
<evidence type="ECO:0000256" key="1">
    <source>
        <dbReference type="ARBA" id="ARBA00004429"/>
    </source>
</evidence>
<organism evidence="9 10">
    <name type="scientific">Sulfurospirillum deleyianum (strain ATCC 51133 / DSM 6946 / 5175)</name>
    <dbReference type="NCBI Taxonomy" id="525898"/>
    <lineage>
        <taxon>Bacteria</taxon>
        <taxon>Pseudomonadati</taxon>
        <taxon>Campylobacterota</taxon>
        <taxon>Epsilonproteobacteria</taxon>
        <taxon>Campylobacterales</taxon>
        <taxon>Sulfurospirillaceae</taxon>
        <taxon>Sulfurospirillum</taxon>
    </lineage>
</organism>
<dbReference type="OrthoDB" id="9806929at2"/>
<dbReference type="InterPro" id="IPR047055">
    <property type="entry name" value="MotA-like"/>
</dbReference>
<dbReference type="Proteomes" id="UP000002222">
    <property type="component" value="Chromosome"/>
</dbReference>
<dbReference type="GO" id="GO:0005886">
    <property type="term" value="C:plasma membrane"/>
    <property type="evidence" value="ECO:0007669"/>
    <property type="project" value="UniProtKB-SubCell"/>
</dbReference>
<evidence type="ECO:0000256" key="6">
    <source>
        <dbReference type="RuleBase" id="RU004057"/>
    </source>
</evidence>
<evidence type="ECO:0000313" key="10">
    <source>
        <dbReference type="Proteomes" id="UP000002222"/>
    </source>
</evidence>
<reference evidence="9 10" key="2">
    <citation type="journal article" date="2010" name="Stand. Genomic Sci.">
        <title>Complete genome sequence of Sulfurospirillum deleyianum type strain (5175).</title>
        <authorList>
            <person name="Sikorski J."/>
            <person name="Lapidus A."/>
            <person name="Copeland A."/>
            <person name="Glavina Del Rio T."/>
            <person name="Nolan M."/>
            <person name="Lucas S."/>
            <person name="Chen F."/>
            <person name="Tice H."/>
            <person name="Cheng J.F."/>
            <person name="Saunders E."/>
            <person name="Bruce D."/>
            <person name="Goodwin L."/>
            <person name="Pitluck S."/>
            <person name="Ovchinnikova G."/>
            <person name="Pati A."/>
            <person name="Ivanova N."/>
            <person name="Mavromatis K."/>
            <person name="Chen A."/>
            <person name="Palaniappan K."/>
            <person name="Chain P."/>
            <person name="Land M."/>
            <person name="Hauser L."/>
            <person name="Chang Y.J."/>
            <person name="Jeffries C.D."/>
            <person name="Brettin T."/>
            <person name="Detter J.C."/>
            <person name="Han C."/>
            <person name="Rohde M."/>
            <person name="Lang E."/>
            <person name="Spring S."/>
            <person name="Goker M."/>
            <person name="Bristow J."/>
            <person name="Eisen J.A."/>
            <person name="Markowitz V."/>
            <person name="Hugenholtz P."/>
            <person name="Kyrpides N.C."/>
            <person name="Klenk H.P."/>
        </authorList>
    </citation>
    <scope>NUCLEOTIDE SEQUENCE [LARGE SCALE GENOMIC DNA]</scope>
    <source>
        <strain evidence="10">ATCC 51133 / DSM 6946 / 5175</strain>
    </source>
</reference>
<dbReference type="HOGENOM" id="CLU_079895_0_0_7"/>
<evidence type="ECO:0000259" key="8">
    <source>
        <dbReference type="Pfam" id="PF01618"/>
    </source>
</evidence>
<evidence type="ECO:0000256" key="5">
    <source>
        <dbReference type="ARBA" id="ARBA00023136"/>
    </source>
</evidence>
<keyword evidence="6" id="KW-0813">Transport</keyword>
<feature type="transmembrane region" description="Helical" evidence="7">
    <location>
        <begin position="29"/>
        <end position="48"/>
    </location>
</feature>
<reference evidence="10" key="1">
    <citation type="submission" date="2009-11" db="EMBL/GenBank/DDBJ databases">
        <title>The complete genome of Sulfurospirillum deleyianum DSM 6946.</title>
        <authorList>
            <consortium name="US DOE Joint Genome Institute (JGI-PGF)"/>
            <person name="Lucas S."/>
            <person name="Copeland A."/>
            <person name="Lapidus A."/>
            <person name="Glavina del Rio T."/>
            <person name="Dalin E."/>
            <person name="Tice H."/>
            <person name="Bruce D."/>
            <person name="Goodwin L."/>
            <person name="Pitluck S."/>
            <person name="Kyrpides N."/>
            <person name="Mavromatis K."/>
            <person name="Ivanova N."/>
            <person name="Ovchinnikova G."/>
            <person name="Munk A.C."/>
            <person name="Lu M."/>
            <person name="Brettin T."/>
            <person name="Detter J.C."/>
            <person name="Han C."/>
            <person name="Tapia R."/>
            <person name="Larimer F."/>
            <person name="Land M."/>
            <person name="Hauser L."/>
            <person name="Markowitz V."/>
            <person name="Cheng J.F."/>
            <person name="Hugenholtz P."/>
            <person name="Woyke T."/>
            <person name="Wu D."/>
            <person name="Aumann P."/>
            <person name="Schneider S."/>
            <person name="Lang E."/>
            <person name="Spring S."/>
            <person name="Klenk H.P."/>
            <person name="Eisen J.A."/>
        </authorList>
    </citation>
    <scope>NUCLEOTIDE SEQUENCE [LARGE SCALE GENOMIC DNA]</scope>
    <source>
        <strain evidence="10">ATCC 51133 / DSM 6946 / 5175</strain>
    </source>
</reference>
<dbReference type="GO" id="GO:0071978">
    <property type="term" value="P:bacterial-type flagellum-dependent swarming motility"/>
    <property type="evidence" value="ECO:0007669"/>
    <property type="project" value="InterPro"/>
</dbReference>
<feature type="transmembrane region" description="Helical" evidence="7">
    <location>
        <begin position="145"/>
        <end position="167"/>
    </location>
</feature>
<keyword evidence="3 7" id="KW-0812">Transmembrane</keyword>
<dbReference type="PANTHER" id="PTHR30433">
    <property type="entry name" value="CHEMOTAXIS PROTEIN MOTA"/>
    <property type="match status" value="1"/>
</dbReference>
<accession>D1B271</accession>
<comment type="similarity">
    <text evidence="6">Belongs to the exbB/tolQ family.</text>
</comment>
<sequence length="258" mass="27967">MDLTVILGMVISIASIAIGDIMEGGNPLHVLHITSFIIVVPTAMASAMTGTHPEYVRAAFKEIKLVFKKSPVDLHARIKQIIDLAVIARRDGILALETHANAMDDEFFKKGLSMAVDGTEAHEIEETLEIMLEETEEYYHGAAHYWLLAGESCPVIGLIGAVLGLILALQKLDNPAEMAAGIAGAFTATVTGIAGAYIFMGPWGNKLKAKSHDFIKEKKVILAGILGISHGDNPRMLETKLLNYLSPMEEKKSQFDKA</sequence>